<evidence type="ECO:0000313" key="1">
    <source>
        <dbReference type="EMBL" id="KAJ0394137.1"/>
    </source>
</evidence>
<comment type="caution">
    <text evidence="1">The sequence shown here is derived from an EMBL/GenBank/DDBJ whole genome shotgun (WGS) entry which is preliminary data.</text>
</comment>
<sequence>MQFFGGPREDVEGAALAASMRAVKLCREAVAALPFDPAEHLDTAVLENGGAGHMRWIRRIVTHEIPASAEHDILAFKRQVEQQEKMLSELSACTKRLAEKATAMNKDVVTLANLFSGWSVAETTTTDQHPALLATLTSTTTAVSNWSQTTRFEPGIYELTLHDGLKFLHQQTRDMKDMLQDREAALLAATQQPRTARASSSAASTVASAASNVAARFRASSNPAPVDAAQAQQRAQHSFELLTRALLAEEIQRFRREGTVVLSDALGQFACAQAQLTKRTGSVWRDYIRAHVGDPQALQHATKEILEDAVAKAGAHSAATPPAEVAQAF</sequence>
<dbReference type="AlphaFoldDB" id="A0AAD5Q6R0"/>
<dbReference type="InterPro" id="IPR027267">
    <property type="entry name" value="AH/BAR_dom_sf"/>
</dbReference>
<gene>
    <name evidence="1" type="ORF">P43SY_000057</name>
</gene>
<dbReference type="EMBL" id="JAKCXM010000432">
    <property type="protein sequence ID" value="KAJ0394137.1"/>
    <property type="molecule type" value="Genomic_DNA"/>
</dbReference>
<keyword evidence="2" id="KW-1185">Reference proteome</keyword>
<accession>A0AAD5Q6R0</accession>
<organism evidence="1 2">
    <name type="scientific">Pythium insidiosum</name>
    <name type="common">Pythiosis disease agent</name>
    <dbReference type="NCBI Taxonomy" id="114742"/>
    <lineage>
        <taxon>Eukaryota</taxon>
        <taxon>Sar</taxon>
        <taxon>Stramenopiles</taxon>
        <taxon>Oomycota</taxon>
        <taxon>Peronosporomycetes</taxon>
        <taxon>Pythiales</taxon>
        <taxon>Pythiaceae</taxon>
        <taxon>Pythium</taxon>
    </lineage>
</organism>
<dbReference type="Gene3D" id="1.20.1270.60">
    <property type="entry name" value="Arfaptin homology (AH) domain/BAR domain"/>
    <property type="match status" value="1"/>
</dbReference>
<dbReference type="Proteomes" id="UP001209570">
    <property type="component" value="Unassembled WGS sequence"/>
</dbReference>
<protein>
    <submittedName>
        <fullName evidence="1">Uncharacterized protein</fullName>
    </submittedName>
</protein>
<reference evidence="1" key="1">
    <citation type="submission" date="2021-12" db="EMBL/GenBank/DDBJ databases">
        <title>Prjna785345.</title>
        <authorList>
            <person name="Rujirawat T."/>
            <person name="Krajaejun T."/>
        </authorList>
    </citation>
    <scope>NUCLEOTIDE SEQUENCE</scope>
    <source>
        <strain evidence="1">Pi057C3</strain>
    </source>
</reference>
<evidence type="ECO:0000313" key="2">
    <source>
        <dbReference type="Proteomes" id="UP001209570"/>
    </source>
</evidence>
<proteinExistence type="predicted"/>
<name>A0AAD5Q6R0_PYTIN</name>